<evidence type="ECO:0000313" key="4">
    <source>
        <dbReference type="Proteomes" id="UP000024635"/>
    </source>
</evidence>
<dbReference type="STRING" id="53326.A0A016WGV1"/>
<reference evidence="4" key="1">
    <citation type="journal article" date="2015" name="Nat. Genet.">
        <title>The genome and transcriptome of the zoonotic hookworm Ancylostoma ceylanicum identify infection-specific gene families.</title>
        <authorList>
            <person name="Schwarz E.M."/>
            <person name="Hu Y."/>
            <person name="Antoshechkin I."/>
            <person name="Miller M.M."/>
            <person name="Sternberg P.W."/>
            <person name="Aroian R.V."/>
        </authorList>
    </citation>
    <scope>NUCLEOTIDE SEQUENCE</scope>
    <source>
        <strain evidence="4">HY135</strain>
    </source>
</reference>
<accession>A0A016WGV1</accession>
<protein>
    <recommendedName>
        <fullName evidence="5">Myb-like domain-containing protein</fullName>
    </recommendedName>
</protein>
<feature type="compositionally biased region" description="Basic and acidic residues" evidence="2">
    <location>
        <begin position="510"/>
        <end position="527"/>
    </location>
</feature>
<evidence type="ECO:0000256" key="2">
    <source>
        <dbReference type="SAM" id="MobiDB-lite"/>
    </source>
</evidence>
<organism evidence="3 4">
    <name type="scientific">Ancylostoma ceylanicum</name>
    <dbReference type="NCBI Taxonomy" id="53326"/>
    <lineage>
        <taxon>Eukaryota</taxon>
        <taxon>Metazoa</taxon>
        <taxon>Ecdysozoa</taxon>
        <taxon>Nematoda</taxon>
        <taxon>Chromadorea</taxon>
        <taxon>Rhabditida</taxon>
        <taxon>Rhabditina</taxon>
        <taxon>Rhabditomorpha</taxon>
        <taxon>Strongyloidea</taxon>
        <taxon>Ancylostomatidae</taxon>
        <taxon>Ancylostomatinae</taxon>
        <taxon>Ancylostoma</taxon>
    </lineage>
</organism>
<dbReference type="EMBL" id="JARK01000291">
    <property type="protein sequence ID" value="EYC38846.1"/>
    <property type="molecule type" value="Genomic_DNA"/>
</dbReference>
<dbReference type="SUPFAM" id="SSF46689">
    <property type="entry name" value="Homeodomain-like"/>
    <property type="match status" value="1"/>
</dbReference>
<comment type="subcellular location">
    <subcellularLocation>
        <location evidence="1">Nucleus</location>
    </subcellularLocation>
</comment>
<dbReference type="AlphaFoldDB" id="A0A016WGV1"/>
<keyword evidence="4" id="KW-1185">Reference proteome</keyword>
<feature type="region of interest" description="Disordered" evidence="2">
    <location>
        <begin position="545"/>
        <end position="582"/>
    </location>
</feature>
<dbReference type="InterPro" id="IPR009057">
    <property type="entry name" value="Homeodomain-like_sf"/>
</dbReference>
<dbReference type="Proteomes" id="UP000024635">
    <property type="component" value="Unassembled WGS sequence"/>
</dbReference>
<feature type="region of interest" description="Disordered" evidence="2">
    <location>
        <begin position="488"/>
        <end position="527"/>
    </location>
</feature>
<evidence type="ECO:0008006" key="5">
    <source>
        <dbReference type="Google" id="ProtNLM"/>
    </source>
</evidence>
<evidence type="ECO:0000256" key="1">
    <source>
        <dbReference type="ARBA" id="ARBA00004123"/>
    </source>
</evidence>
<evidence type="ECO:0000313" key="3">
    <source>
        <dbReference type="EMBL" id="EYC38846.1"/>
    </source>
</evidence>
<gene>
    <name evidence="3" type="primary">Acey_s0691.g1571</name>
    <name evidence="3" type="ORF">Y032_0691g1571</name>
</gene>
<name>A0A016WGV1_9BILA</name>
<proteinExistence type="predicted"/>
<feature type="compositionally biased region" description="Acidic residues" evidence="2">
    <location>
        <begin position="488"/>
        <end position="499"/>
    </location>
</feature>
<dbReference type="OrthoDB" id="5859745at2759"/>
<dbReference type="GO" id="GO:0005634">
    <property type="term" value="C:nucleus"/>
    <property type="evidence" value="ECO:0007669"/>
    <property type="project" value="UniProtKB-SubCell"/>
</dbReference>
<comment type="caution">
    <text evidence="3">The sequence shown here is derived from an EMBL/GenBank/DDBJ whole genome shotgun (WGS) entry which is preliminary data.</text>
</comment>
<sequence>MGPTASGLGRPASGDWPGDCRLRGIPYEPRSRFTPAEDDQIRKNWKRFAAKHNLDYELAASYAGVPGRRIIMEKEDRLEFNRKTAFWPNMCRDLPHRSACQVRQRIGVIFDAAVLKGQADLLYSKSALWTKKETKKLLKYYKEYGMSASAMYKIGKKMQRPTHSCQNHLRSVLARTGPVPDYLRRKLWIVVMKHSTKDEKPFERAVRRAIFHNRHEVLHDYDAYTKWDIVAQRMVFSLQLVREAWFRLLDDLQTKFNEKQQSSDSRRDAWSGSLKSVLDVVPPISCEDYSSFLKILSQETPEDATYDVLNRKLYDCEALKAKLEEEAIVGFYCGGSSELDYLFRKTRTILWRLHHLLFRRLKMQYTLKERTHILSLAYDYQCEFSPEEGQQNVENLGEHGERQRTRFKDLKLKHCGFPALRRGPFVEALVVYSKSHFDDWVPPTALKKYVVSEDVLAIFPEKRNNSELLKQKDLEAVVSFLDLDIDSEDTTQESDDAEDNASSNGSETLSDSKDSRQLRNAENGRDAEIVESGELLRAVCHSVKNGKSSVKNGKRSAVEKSKDEVTNPVDHVISKKKQKKKL</sequence>
<feature type="compositionally biased region" description="Basic and acidic residues" evidence="2">
    <location>
        <begin position="556"/>
        <end position="565"/>
    </location>
</feature>
<feature type="compositionally biased region" description="Polar residues" evidence="2">
    <location>
        <begin position="500"/>
        <end position="509"/>
    </location>
</feature>